<dbReference type="InterPro" id="IPR046342">
    <property type="entry name" value="CBS_dom_sf"/>
</dbReference>
<feature type="domain" description="CBS" evidence="9">
    <location>
        <begin position="353"/>
        <end position="435"/>
    </location>
</feature>
<dbReference type="PANTHER" id="PTHR12064">
    <property type="entry name" value="METAL TRANSPORTER CNNM"/>
    <property type="match status" value="1"/>
</dbReference>
<dbReference type="InterPro" id="IPR002550">
    <property type="entry name" value="CNNM"/>
</dbReference>
<feature type="transmembrane region" description="Helical" evidence="8">
    <location>
        <begin position="195"/>
        <end position="218"/>
    </location>
</feature>
<dbReference type="Pfam" id="PF01595">
    <property type="entry name" value="CNNM"/>
    <property type="match status" value="1"/>
</dbReference>
<organism evidence="11">
    <name type="scientific">Trypanosoma congolense (strain IL3000)</name>
    <dbReference type="NCBI Taxonomy" id="1068625"/>
    <lineage>
        <taxon>Eukaryota</taxon>
        <taxon>Discoba</taxon>
        <taxon>Euglenozoa</taxon>
        <taxon>Kinetoplastea</taxon>
        <taxon>Metakinetoplastina</taxon>
        <taxon>Trypanosomatida</taxon>
        <taxon>Trypanosomatidae</taxon>
        <taxon>Trypanosoma</taxon>
        <taxon>Nannomonas</taxon>
    </lineage>
</organism>
<keyword evidence="2 7" id="KW-0812">Transmembrane</keyword>
<keyword evidence="4 7" id="KW-1133">Transmembrane helix</keyword>
<feature type="domain" description="CNNM transmembrane" evidence="10">
    <location>
        <begin position="60"/>
        <end position="263"/>
    </location>
</feature>
<keyword evidence="5 7" id="KW-0472">Membrane</keyword>
<accession>G0UYX9</accession>
<evidence type="ECO:0000256" key="8">
    <source>
        <dbReference type="SAM" id="Phobius"/>
    </source>
</evidence>
<protein>
    <submittedName>
        <fullName evidence="11">Putative receptor-type adenylate cyclase GRESAG 4</fullName>
    </submittedName>
</protein>
<comment type="subcellular location">
    <subcellularLocation>
        <location evidence="1">Membrane</location>
        <topology evidence="1">Multi-pass membrane protein</topology>
    </subcellularLocation>
</comment>
<keyword evidence="6" id="KW-0129">CBS domain</keyword>
<keyword evidence="11" id="KW-0675">Receptor</keyword>
<dbReference type="InterPro" id="IPR045095">
    <property type="entry name" value="ACDP"/>
</dbReference>
<dbReference type="SUPFAM" id="SSF54631">
    <property type="entry name" value="CBS-domain pair"/>
    <property type="match status" value="1"/>
</dbReference>
<evidence type="ECO:0000256" key="7">
    <source>
        <dbReference type="PROSITE-ProRule" id="PRU01193"/>
    </source>
</evidence>
<feature type="transmembrane region" description="Helical" evidence="8">
    <location>
        <begin position="68"/>
        <end position="101"/>
    </location>
</feature>
<evidence type="ECO:0000259" key="10">
    <source>
        <dbReference type="PROSITE" id="PS51846"/>
    </source>
</evidence>
<dbReference type="CDD" id="cd04590">
    <property type="entry name" value="CBS_pair_CorC_HlyC_assoc"/>
    <property type="match status" value="1"/>
</dbReference>
<dbReference type="Pfam" id="PF00571">
    <property type="entry name" value="CBS"/>
    <property type="match status" value="1"/>
</dbReference>
<reference evidence="11" key="1">
    <citation type="journal article" date="2012" name="Proc. Natl. Acad. Sci. U.S.A.">
        <title>Antigenic diversity is generated by distinct evolutionary mechanisms in African trypanosome species.</title>
        <authorList>
            <person name="Jackson A.P."/>
            <person name="Berry A."/>
            <person name="Aslett M."/>
            <person name="Allison H.C."/>
            <person name="Burton P."/>
            <person name="Vavrova-Anderson J."/>
            <person name="Brown R."/>
            <person name="Browne H."/>
            <person name="Corton N."/>
            <person name="Hauser H."/>
            <person name="Gamble J."/>
            <person name="Gilderthorp R."/>
            <person name="Marcello L."/>
            <person name="McQuillan J."/>
            <person name="Otto T.D."/>
            <person name="Quail M.A."/>
            <person name="Sanders M.J."/>
            <person name="van Tonder A."/>
            <person name="Ginger M.L."/>
            <person name="Field M.C."/>
            <person name="Barry J.D."/>
            <person name="Hertz-Fowler C."/>
            <person name="Berriman M."/>
        </authorList>
    </citation>
    <scope>NUCLEOTIDE SEQUENCE</scope>
    <source>
        <strain evidence="11">IL3000</strain>
    </source>
</reference>
<evidence type="ECO:0000256" key="3">
    <source>
        <dbReference type="ARBA" id="ARBA00022737"/>
    </source>
</evidence>
<dbReference type="AlphaFoldDB" id="G0UYX9"/>
<dbReference type="InterPro" id="IPR000644">
    <property type="entry name" value="CBS_dom"/>
</dbReference>
<dbReference type="PANTHER" id="PTHR12064:SF94">
    <property type="entry name" value="UNEXTENDED PROTEIN"/>
    <property type="match status" value="1"/>
</dbReference>
<dbReference type="EMBL" id="HE575323">
    <property type="protein sequence ID" value="CCC94597.1"/>
    <property type="molecule type" value="Genomic_DNA"/>
</dbReference>
<evidence type="ECO:0000256" key="4">
    <source>
        <dbReference type="ARBA" id="ARBA00022989"/>
    </source>
</evidence>
<evidence type="ECO:0000256" key="2">
    <source>
        <dbReference type="ARBA" id="ARBA00022692"/>
    </source>
</evidence>
<dbReference type="InterPro" id="IPR044751">
    <property type="entry name" value="Ion_transp-like_CBS"/>
</dbReference>
<evidence type="ECO:0000256" key="6">
    <source>
        <dbReference type="PROSITE-ProRule" id="PRU00703"/>
    </source>
</evidence>
<evidence type="ECO:0000259" key="9">
    <source>
        <dbReference type="PROSITE" id="PS51371"/>
    </source>
</evidence>
<dbReference type="PROSITE" id="PS51846">
    <property type="entry name" value="CNNM"/>
    <property type="match status" value="1"/>
</dbReference>
<keyword evidence="3" id="KW-0677">Repeat</keyword>
<feature type="domain" description="CBS" evidence="9">
    <location>
        <begin position="282"/>
        <end position="343"/>
    </location>
</feature>
<gene>
    <name evidence="11" type="ORF">TCIL3000_10_13820</name>
</gene>
<dbReference type="PROSITE" id="PS51371">
    <property type="entry name" value="CBS"/>
    <property type="match status" value="2"/>
</dbReference>
<dbReference type="VEuPathDB" id="TriTrypDB:TcIL3000_10_13820"/>
<feature type="transmembrane region" description="Helical" evidence="8">
    <location>
        <begin position="122"/>
        <end position="144"/>
    </location>
</feature>
<sequence length="756" mass="84238">MRYYAKRCVTPFYHGAVWLLLAPLAFQLFLTTEAKKSGAVLEEEEGRTSGELFTRRTEKHIYTIVDRIILITVCLSLSAIFAGLTIGILCMDTLTLSVIASSGKEPDRTHASKILPLRREGHVTLCTLVVSNMLMNVIVVQQLGDFMDLLCKFGYVPAFCQDSTGAPSLALFIISTLVILIFTEILPMSICKSKYSLSIAAAGCFLVRVARVIVYPVAMPLGLLLDRLVPHGAGQIYDRNELRKLMILHCEAHGERSGLATSELKLLIAAMDFQERRVGEIMKPRERVITVNVDEVITSVFIEALWTSGRSRVPVVDGTGKFCGILIVKDLLSMPLPTGDGELITVGEFVGGKSRIALTVHKDTPLPTVLKLFQHAQTQMLFVTDADNDILKKEEGMNMSIVLSRCAEYSDTNVVGIVTLEDVLETLIKGEIYDEYDRYEIVAHDYPVVGGNDVPPSLHDIPPPLPQPEQIPRANFYSYYVRRGQQTNLTEAQVWAAAYYLSRAVSSFYLWHPGYVKMLLDECGVQQFTGPFVHPEAGAHASPSGSMGSTDVPTPFPARGDAQTLYDPTPPMGRTRRHNSSLVDIGLHAGDERAVLYRSGVVSSMFTLVLGGRVEVLVKSCGFSLRRRSFEWLGEDALRLPHYVPDFDAVVLYPTCLYRIPRELYNKYNYYNNQYNRAFDNALSLGRSHDGARSRWTTSLAVSFFEERGGSEEMSPMKVEGKGVEFEPQDSVYGTFEGHRLFEKECEEMGLLNEGR</sequence>
<name>G0UYX9_TRYCI</name>
<proteinExistence type="predicted"/>
<dbReference type="GO" id="GO:0010960">
    <property type="term" value="P:magnesium ion homeostasis"/>
    <property type="evidence" value="ECO:0007669"/>
    <property type="project" value="InterPro"/>
</dbReference>
<evidence type="ECO:0000313" key="11">
    <source>
        <dbReference type="EMBL" id="CCC94597.1"/>
    </source>
</evidence>
<feature type="transmembrane region" description="Helical" evidence="8">
    <location>
        <begin position="12"/>
        <end position="30"/>
    </location>
</feature>
<dbReference type="GO" id="GO:0016020">
    <property type="term" value="C:membrane"/>
    <property type="evidence" value="ECO:0007669"/>
    <property type="project" value="UniProtKB-SubCell"/>
</dbReference>
<dbReference type="Gene3D" id="3.10.580.10">
    <property type="entry name" value="CBS-domain"/>
    <property type="match status" value="1"/>
</dbReference>
<feature type="transmembrane region" description="Helical" evidence="8">
    <location>
        <begin position="164"/>
        <end position="183"/>
    </location>
</feature>
<evidence type="ECO:0000256" key="1">
    <source>
        <dbReference type="ARBA" id="ARBA00004141"/>
    </source>
</evidence>
<evidence type="ECO:0000256" key="5">
    <source>
        <dbReference type="ARBA" id="ARBA00023136"/>
    </source>
</evidence>